<keyword evidence="4" id="KW-1185">Reference proteome</keyword>
<evidence type="ECO:0000256" key="2">
    <source>
        <dbReference type="SAM" id="SignalP"/>
    </source>
</evidence>
<keyword evidence="3" id="KW-0449">Lipoprotein</keyword>
<dbReference type="Proteomes" id="UP001153328">
    <property type="component" value="Unassembled WGS sequence"/>
</dbReference>
<feature type="region of interest" description="Disordered" evidence="1">
    <location>
        <begin position="110"/>
        <end position="132"/>
    </location>
</feature>
<gene>
    <name evidence="3" type="ORF">SBRY_90093</name>
</gene>
<dbReference type="PANTHER" id="PTHR39335:SF1">
    <property type="entry name" value="BLL4220 PROTEIN"/>
    <property type="match status" value="1"/>
</dbReference>
<organism evidence="3 4">
    <name type="scientific">Actinacidiphila bryophytorum</name>
    <dbReference type="NCBI Taxonomy" id="1436133"/>
    <lineage>
        <taxon>Bacteria</taxon>
        <taxon>Bacillati</taxon>
        <taxon>Actinomycetota</taxon>
        <taxon>Actinomycetes</taxon>
        <taxon>Kitasatosporales</taxon>
        <taxon>Streptomycetaceae</taxon>
        <taxon>Actinacidiphila</taxon>
    </lineage>
</organism>
<protein>
    <submittedName>
        <fullName evidence="3">Predicted lipoprotein with conserved Yx(FWY)xxD motif</fullName>
    </submittedName>
</protein>
<proteinExistence type="predicted"/>
<name>A0A9W4H8I2_9ACTN</name>
<feature type="signal peptide" evidence="2">
    <location>
        <begin position="1"/>
        <end position="22"/>
    </location>
</feature>
<dbReference type="AlphaFoldDB" id="A0A9W4H8I2"/>
<dbReference type="InterPro" id="IPR005297">
    <property type="entry name" value="Lipoprotein_repeat"/>
</dbReference>
<dbReference type="GO" id="GO:0043448">
    <property type="term" value="P:alkane catabolic process"/>
    <property type="evidence" value="ECO:0007669"/>
    <property type="project" value="TreeGrafter"/>
</dbReference>
<comment type="caution">
    <text evidence="3">The sequence shown here is derived from an EMBL/GenBank/DDBJ whole genome shotgun (WGS) entry which is preliminary data.</text>
</comment>
<accession>A0A9W4H8I2</accession>
<feature type="compositionally biased region" description="Polar residues" evidence="1">
    <location>
        <begin position="117"/>
        <end position="132"/>
    </location>
</feature>
<dbReference type="Pfam" id="PF03640">
    <property type="entry name" value="Lipoprotein_15"/>
    <property type="match status" value="2"/>
</dbReference>
<dbReference type="EMBL" id="CAJVAX010000023">
    <property type="protein sequence ID" value="CAG7657945.1"/>
    <property type="molecule type" value="Genomic_DNA"/>
</dbReference>
<evidence type="ECO:0000256" key="1">
    <source>
        <dbReference type="SAM" id="MobiDB-lite"/>
    </source>
</evidence>
<keyword evidence="2" id="KW-0732">Signal</keyword>
<dbReference type="PANTHER" id="PTHR39335">
    <property type="entry name" value="BLL4220 PROTEIN"/>
    <property type="match status" value="1"/>
</dbReference>
<evidence type="ECO:0000313" key="3">
    <source>
        <dbReference type="EMBL" id="CAG7657945.1"/>
    </source>
</evidence>
<reference evidence="3" key="1">
    <citation type="submission" date="2021-06" db="EMBL/GenBank/DDBJ databases">
        <authorList>
            <person name="Arsene-Ploetze F."/>
        </authorList>
    </citation>
    <scope>NUCLEOTIDE SEQUENCE</scope>
    <source>
        <strain evidence="3">SBRY1</strain>
    </source>
</reference>
<dbReference type="RefSeq" id="WP_205046254.1">
    <property type="nucleotide sequence ID" value="NZ_CAJVAX010000023.1"/>
</dbReference>
<dbReference type="PROSITE" id="PS51257">
    <property type="entry name" value="PROKAR_LIPOPROTEIN"/>
    <property type="match status" value="1"/>
</dbReference>
<sequence>MKRAFPVAACATVLLVSALSGCGGTSSTGSGTADATASSPADSPAAAVAATSGPTAQSTVATHNAGGRLGTILVDGKGRTLYLFVADKTEKSTCNGACAAAWPPLLSKGEPKAGSGAKSNLLGTSKRSDGTTQVTYNKHPLYLFVGDTDPGQTNGQGLNQFGALWYVLDPAGKQVVM</sequence>
<feature type="chain" id="PRO_5040743118" evidence="2">
    <location>
        <begin position="23"/>
        <end position="177"/>
    </location>
</feature>
<evidence type="ECO:0000313" key="4">
    <source>
        <dbReference type="Proteomes" id="UP001153328"/>
    </source>
</evidence>